<evidence type="ECO:0000313" key="8">
    <source>
        <dbReference type="Proteomes" id="UP000004367"/>
    </source>
</evidence>
<comment type="similarity">
    <text evidence="1">Belongs to the ABC transporter superfamily.</text>
</comment>
<evidence type="ECO:0000256" key="3">
    <source>
        <dbReference type="ARBA" id="ARBA00022741"/>
    </source>
</evidence>
<organism evidence="7 8">
    <name type="scientific">Mobilicoccus pelagius NBRC 104925</name>
    <dbReference type="NCBI Taxonomy" id="1089455"/>
    <lineage>
        <taxon>Bacteria</taxon>
        <taxon>Bacillati</taxon>
        <taxon>Actinomycetota</taxon>
        <taxon>Actinomycetes</taxon>
        <taxon>Micrococcales</taxon>
        <taxon>Dermatophilaceae</taxon>
        <taxon>Mobilicoccus</taxon>
    </lineage>
</organism>
<dbReference type="PANTHER" id="PTHR43776:SF7">
    <property type="entry name" value="D,D-DIPEPTIDE TRANSPORT ATP-BINDING PROTEIN DDPF-RELATED"/>
    <property type="match status" value="1"/>
</dbReference>
<evidence type="ECO:0000256" key="2">
    <source>
        <dbReference type="ARBA" id="ARBA00022448"/>
    </source>
</evidence>
<feature type="region of interest" description="Disordered" evidence="5">
    <location>
        <begin position="298"/>
        <end position="319"/>
    </location>
</feature>
<reference evidence="7 8" key="1">
    <citation type="submission" date="2012-02" db="EMBL/GenBank/DDBJ databases">
        <title>Whole genome shotgun sequence of Mobilicoccus pelagius NBRC 104925.</title>
        <authorList>
            <person name="Yoshida Y."/>
            <person name="Hosoyama A."/>
            <person name="Tsuchikane K."/>
            <person name="Katsumata H."/>
            <person name="Yamazaki S."/>
            <person name="Fujita N."/>
        </authorList>
    </citation>
    <scope>NUCLEOTIDE SEQUENCE [LARGE SCALE GENOMIC DNA]</scope>
    <source>
        <strain evidence="7 8">NBRC 104925</strain>
    </source>
</reference>
<dbReference type="eggNOG" id="COG4608">
    <property type="taxonomic scope" value="Bacteria"/>
</dbReference>
<evidence type="ECO:0000256" key="5">
    <source>
        <dbReference type="SAM" id="MobiDB-lite"/>
    </source>
</evidence>
<dbReference type="FunFam" id="3.40.50.300:FF:000016">
    <property type="entry name" value="Oligopeptide ABC transporter ATP-binding component"/>
    <property type="match status" value="1"/>
</dbReference>
<dbReference type="Pfam" id="PF00005">
    <property type="entry name" value="ABC_tran"/>
    <property type="match status" value="1"/>
</dbReference>
<dbReference type="PROSITE" id="PS00211">
    <property type="entry name" value="ABC_TRANSPORTER_1"/>
    <property type="match status" value="1"/>
</dbReference>
<dbReference type="SMART" id="SM00382">
    <property type="entry name" value="AAA"/>
    <property type="match status" value="1"/>
</dbReference>
<dbReference type="GO" id="GO:0055085">
    <property type="term" value="P:transmembrane transport"/>
    <property type="evidence" value="ECO:0007669"/>
    <property type="project" value="UniProtKB-ARBA"/>
</dbReference>
<protein>
    <submittedName>
        <fullName evidence="7">Putative peptide ABC transporter ATP-binding protein</fullName>
    </submittedName>
</protein>
<comment type="caution">
    <text evidence="7">The sequence shown here is derived from an EMBL/GenBank/DDBJ whole genome shotgun (WGS) entry which is preliminary data.</text>
</comment>
<dbReference type="Proteomes" id="UP000004367">
    <property type="component" value="Unassembled WGS sequence"/>
</dbReference>
<dbReference type="AlphaFoldDB" id="H5URF7"/>
<dbReference type="SUPFAM" id="SSF52540">
    <property type="entry name" value="P-loop containing nucleoside triphosphate hydrolases"/>
    <property type="match status" value="1"/>
</dbReference>
<dbReference type="Pfam" id="PF08352">
    <property type="entry name" value="oligo_HPY"/>
    <property type="match status" value="1"/>
</dbReference>
<keyword evidence="2" id="KW-0813">Transport</keyword>
<evidence type="ECO:0000313" key="7">
    <source>
        <dbReference type="EMBL" id="GAB48315.1"/>
    </source>
</evidence>
<dbReference type="GO" id="GO:0005524">
    <property type="term" value="F:ATP binding"/>
    <property type="evidence" value="ECO:0007669"/>
    <property type="project" value="UniProtKB-KW"/>
</dbReference>
<dbReference type="InterPro" id="IPR050319">
    <property type="entry name" value="ABC_transp_ATP-bind"/>
</dbReference>
<dbReference type="InterPro" id="IPR017871">
    <property type="entry name" value="ABC_transporter-like_CS"/>
</dbReference>
<dbReference type="PANTHER" id="PTHR43776">
    <property type="entry name" value="TRANSPORT ATP-BINDING PROTEIN"/>
    <property type="match status" value="1"/>
</dbReference>
<proteinExistence type="inferred from homology"/>
<keyword evidence="4 7" id="KW-0067">ATP-binding</keyword>
<keyword evidence="8" id="KW-1185">Reference proteome</keyword>
<sequence>MTETALLSLRGVTKTFRSRRSPFARPTLTRAAVDVDLDVHRGETVALVGESGSGKTTVARIALRLHDPDSGTVRFEGQDITRLGERRLRPLRRRMAMVFQDPYSSLNPRHTVGVILARVLRNHGMPRDRATLEGLLTQVGLGADMLDRYPHEFSGGQRQRIGIARALAGRPSLLVADEPVSALDVSVRAQVLNLLTDLRDEHDLGLLVVAHDLAVVRAVADRVAVMYLGHIVEEAPAELLYRDPRHPYTQALLAAVPRPDPGRPRPAVVRGEIGGPPERGCPFAPRCPRADDRCRTDMPPLEHLGGGHRVACHHPGPDD</sequence>
<name>H5URF7_9MICO</name>
<accession>H5URF7</accession>
<dbReference type="RefSeq" id="WP_009482213.1">
    <property type="nucleotide sequence ID" value="NZ_BAFE01000051.1"/>
</dbReference>
<gene>
    <name evidence="7" type="ORF">MOPEL_071_00300</name>
</gene>
<dbReference type="STRING" id="1089455.MOPEL_071_00300"/>
<dbReference type="GO" id="GO:0015833">
    <property type="term" value="P:peptide transport"/>
    <property type="evidence" value="ECO:0007669"/>
    <property type="project" value="InterPro"/>
</dbReference>
<evidence type="ECO:0000256" key="1">
    <source>
        <dbReference type="ARBA" id="ARBA00005417"/>
    </source>
</evidence>
<dbReference type="InterPro" id="IPR003439">
    <property type="entry name" value="ABC_transporter-like_ATP-bd"/>
</dbReference>
<dbReference type="InterPro" id="IPR013563">
    <property type="entry name" value="Oligopep_ABC_C"/>
</dbReference>
<dbReference type="Gene3D" id="3.40.50.300">
    <property type="entry name" value="P-loop containing nucleotide triphosphate hydrolases"/>
    <property type="match status" value="1"/>
</dbReference>
<dbReference type="CDD" id="cd03257">
    <property type="entry name" value="ABC_NikE_OppD_transporters"/>
    <property type="match status" value="1"/>
</dbReference>
<dbReference type="PROSITE" id="PS50893">
    <property type="entry name" value="ABC_TRANSPORTER_2"/>
    <property type="match status" value="1"/>
</dbReference>
<dbReference type="EMBL" id="BAFE01000051">
    <property type="protein sequence ID" value="GAB48315.1"/>
    <property type="molecule type" value="Genomic_DNA"/>
</dbReference>
<feature type="domain" description="ABC transporter" evidence="6">
    <location>
        <begin position="7"/>
        <end position="253"/>
    </location>
</feature>
<dbReference type="NCBIfam" id="TIGR01727">
    <property type="entry name" value="oligo_HPY"/>
    <property type="match status" value="1"/>
</dbReference>
<dbReference type="InterPro" id="IPR027417">
    <property type="entry name" value="P-loop_NTPase"/>
</dbReference>
<dbReference type="OrthoDB" id="4008250at2"/>
<keyword evidence="3" id="KW-0547">Nucleotide-binding</keyword>
<dbReference type="InterPro" id="IPR003593">
    <property type="entry name" value="AAA+_ATPase"/>
</dbReference>
<evidence type="ECO:0000256" key="4">
    <source>
        <dbReference type="ARBA" id="ARBA00022840"/>
    </source>
</evidence>
<evidence type="ECO:0000259" key="6">
    <source>
        <dbReference type="PROSITE" id="PS50893"/>
    </source>
</evidence>
<dbReference type="GO" id="GO:0016887">
    <property type="term" value="F:ATP hydrolysis activity"/>
    <property type="evidence" value="ECO:0007669"/>
    <property type="project" value="InterPro"/>
</dbReference>